<dbReference type="AlphaFoldDB" id="A0A9R0I6B6"/>
<feature type="region of interest" description="Disordered" evidence="4">
    <location>
        <begin position="396"/>
        <end position="475"/>
    </location>
</feature>
<dbReference type="InterPro" id="IPR009057">
    <property type="entry name" value="Homeodomain-like_sf"/>
</dbReference>
<name>A0A9R0I6B6_SPIOL</name>
<gene>
    <name evidence="7" type="primary">LOC110783304</name>
</gene>
<dbReference type="PANTHER" id="PTHR47713:SF2">
    <property type="entry name" value="HOMEODOMAIN-LIKE SUPERFAMILY PROTEIN"/>
    <property type="match status" value="1"/>
</dbReference>
<dbReference type="Gene3D" id="1.10.10.60">
    <property type="entry name" value="Homeodomain-like"/>
    <property type="match status" value="1"/>
</dbReference>
<evidence type="ECO:0000313" key="6">
    <source>
        <dbReference type="Proteomes" id="UP000813463"/>
    </source>
</evidence>
<sequence>MEDSIEVQCEENKEFPEKNKRRRFKTPYQLQALEDFYNEHKYPTESMKTELAENLGLTEKQISGWFCHRRLKDKRIINGELNPLGKQEISSGVIQDRGSGLKQDSCSSNKQGDYRLADLREVESRRFGHNDIPVPEINYEQRVLDDGTEIDDTSSESNSAPQGSFYPHKRSPLNVETTEYRAPNGFVAPNRRRAGPSGYLKIKGQTENVAVTAVKRQLGRQYQDDGPPLGIEFDPLPPGAFESPCKNVNTDAYGVSEHVGSSSLDVGVIHKRHSLSTIQNQDKCVAPANSRSMHKSDSDTFSYRQPKQKSHFPNHGRVLPVQKSPFGVASYSARETSDYDGSMNNGIRHKHESSGMGSDSYGGKFTNEPEDPWWHNYDNGNSVAVHRRERLDSRSVAPLVGHKDPIDTEDRDRVPPSRIMKAGKRGREELLEEDYAAIRSSSQEPPQWSRQIRGSTEMPSSFSEDETAETSSSMD</sequence>
<keyword evidence="6" id="KW-1185">Reference proteome</keyword>
<feature type="region of interest" description="Disordered" evidence="4">
    <location>
        <begin position="149"/>
        <end position="172"/>
    </location>
</feature>
<dbReference type="PROSITE" id="PS50071">
    <property type="entry name" value="HOMEOBOX_2"/>
    <property type="match status" value="1"/>
</dbReference>
<feature type="DNA-binding region" description="Homeobox" evidence="2">
    <location>
        <begin position="18"/>
        <end position="77"/>
    </location>
</feature>
<dbReference type="Pfam" id="PF00046">
    <property type="entry name" value="Homeodomain"/>
    <property type="match status" value="1"/>
</dbReference>
<dbReference type="CDD" id="cd00086">
    <property type="entry name" value="homeodomain"/>
    <property type="match status" value="1"/>
</dbReference>
<keyword evidence="2 3" id="KW-0371">Homeobox</keyword>
<keyword evidence="2 3" id="KW-0238">DNA-binding</keyword>
<dbReference type="InterPro" id="IPR001356">
    <property type="entry name" value="HD"/>
</dbReference>
<evidence type="ECO:0000313" key="7">
    <source>
        <dbReference type="RefSeq" id="XP_021843317.2"/>
    </source>
</evidence>
<keyword evidence="2 3" id="KW-0539">Nucleus</keyword>
<dbReference type="GeneID" id="110783304"/>
<dbReference type="SUPFAM" id="SSF46689">
    <property type="entry name" value="Homeodomain-like"/>
    <property type="match status" value="1"/>
</dbReference>
<accession>A0A9R0I6B6</accession>
<evidence type="ECO:0000256" key="4">
    <source>
        <dbReference type="SAM" id="MobiDB-lite"/>
    </source>
</evidence>
<dbReference type="SMART" id="SM00389">
    <property type="entry name" value="HOX"/>
    <property type="match status" value="1"/>
</dbReference>
<dbReference type="RefSeq" id="XP_021843317.2">
    <property type="nucleotide sequence ID" value="XM_021987625.2"/>
</dbReference>
<comment type="subcellular location">
    <subcellularLocation>
        <location evidence="1 2 3">Nucleus</location>
    </subcellularLocation>
</comment>
<reference evidence="6" key="1">
    <citation type="journal article" date="2021" name="Nat. Commun.">
        <title>Genomic analyses provide insights into spinach domestication and the genetic basis of agronomic traits.</title>
        <authorList>
            <person name="Cai X."/>
            <person name="Sun X."/>
            <person name="Xu C."/>
            <person name="Sun H."/>
            <person name="Wang X."/>
            <person name="Ge C."/>
            <person name="Zhang Z."/>
            <person name="Wang Q."/>
            <person name="Fei Z."/>
            <person name="Jiao C."/>
            <person name="Wang Q."/>
        </authorList>
    </citation>
    <scope>NUCLEOTIDE SEQUENCE [LARGE SCALE GENOMIC DNA]</scope>
    <source>
        <strain evidence="6">cv. Varoflay</strain>
    </source>
</reference>
<reference evidence="7" key="2">
    <citation type="submission" date="2025-08" db="UniProtKB">
        <authorList>
            <consortium name="RefSeq"/>
        </authorList>
    </citation>
    <scope>IDENTIFICATION</scope>
    <source>
        <tissue evidence="7">Leaf</tissue>
    </source>
</reference>
<feature type="region of interest" description="Disordered" evidence="4">
    <location>
        <begin position="281"/>
        <end position="321"/>
    </location>
</feature>
<dbReference type="PANTHER" id="PTHR47713">
    <property type="entry name" value="HOMEODOMAIN-LIKE SUPERFAMILY PROTEIN"/>
    <property type="match status" value="1"/>
</dbReference>
<feature type="domain" description="Homeobox" evidence="5">
    <location>
        <begin position="16"/>
        <end position="76"/>
    </location>
</feature>
<evidence type="ECO:0000256" key="3">
    <source>
        <dbReference type="RuleBase" id="RU000682"/>
    </source>
</evidence>
<feature type="compositionally biased region" description="Polar residues" evidence="4">
    <location>
        <begin position="439"/>
        <end position="462"/>
    </location>
</feature>
<evidence type="ECO:0000256" key="1">
    <source>
        <dbReference type="ARBA" id="ARBA00004123"/>
    </source>
</evidence>
<dbReference type="GO" id="GO:0005634">
    <property type="term" value="C:nucleus"/>
    <property type="evidence" value="ECO:0007669"/>
    <property type="project" value="UniProtKB-SubCell"/>
</dbReference>
<dbReference type="Proteomes" id="UP000813463">
    <property type="component" value="Chromosome 4"/>
</dbReference>
<feature type="compositionally biased region" description="Basic and acidic residues" evidence="4">
    <location>
        <begin position="401"/>
        <end position="415"/>
    </location>
</feature>
<organism evidence="6 7">
    <name type="scientific">Spinacia oleracea</name>
    <name type="common">Spinach</name>
    <dbReference type="NCBI Taxonomy" id="3562"/>
    <lineage>
        <taxon>Eukaryota</taxon>
        <taxon>Viridiplantae</taxon>
        <taxon>Streptophyta</taxon>
        <taxon>Embryophyta</taxon>
        <taxon>Tracheophyta</taxon>
        <taxon>Spermatophyta</taxon>
        <taxon>Magnoliopsida</taxon>
        <taxon>eudicotyledons</taxon>
        <taxon>Gunneridae</taxon>
        <taxon>Pentapetalae</taxon>
        <taxon>Caryophyllales</taxon>
        <taxon>Chenopodiaceae</taxon>
        <taxon>Chenopodioideae</taxon>
        <taxon>Anserineae</taxon>
        <taxon>Spinacia</taxon>
    </lineage>
</organism>
<evidence type="ECO:0000256" key="2">
    <source>
        <dbReference type="PROSITE-ProRule" id="PRU00108"/>
    </source>
</evidence>
<dbReference type="GO" id="GO:0003677">
    <property type="term" value="F:DNA binding"/>
    <property type="evidence" value="ECO:0007669"/>
    <property type="project" value="UniProtKB-UniRule"/>
</dbReference>
<proteinExistence type="predicted"/>
<protein>
    <submittedName>
        <fullName evidence="7">Homeobox-DDT domain protein RLT1 isoform X2</fullName>
    </submittedName>
</protein>
<evidence type="ECO:0000259" key="5">
    <source>
        <dbReference type="PROSITE" id="PS50071"/>
    </source>
</evidence>